<keyword evidence="9" id="KW-0811">Translocation</keyword>
<name>I0INQ9_LEPFC</name>
<dbReference type="EMBL" id="AP012342">
    <property type="protein sequence ID" value="BAM06908.1"/>
    <property type="molecule type" value="Genomic_DNA"/>
</dbReference>
<evidence type="ECO:0000256" key="10">
    <source>
        <dbReference type="ARBA" id="ARBA00023136"/>
    </source>
</evidence>
<keyword evidence="13" id="KW-1185">Reference proteome</keyword>
<keyword evidence="8 11" id="KW-1133">Transmembrane helix</keyword>
<dbReference type="PANTHER" id="PTHR33909">
    <property type="entry name" value="SEC TRANSLOCON ACCESSORY COMPLEX SUBUNIT YAJC"/>
    <property type="match status" value="1"/>
</dbReference>
<evidence type="ECO:0000256" key="3">
    <source>
        <dbReference type="ARBA" id="ARBA00014962"/>
    </source>
</evidence>
<dbReference type="STRING" id="1162668.LFE_1223"/>
<protein>
    <recommendedName>
        <fullName evidence="3">Sec translocon accessory complex subunit YajC</fullName>
    </recommendedName>
</protein>
<dbReference type="eggNOG" id="COG1862">
    <property type="taxonomic scope" value="Bacteria"/>
</dbReference>
<dbReference type="RefSeq" id="WP_014449397.1">
    <property type="nucleotide sequence ID" value="NC_017094.1"/>
</dbReference>
<dbReference type="HOGENOM" id="CLU_116157_5_1_0"/>
<comment type="similarity">
    <text evidence="2">Belongs to the YajC family.</text>
</comment>
<dbReference type="OrthoDB" id="9800132at2"/>
<evidence type="ECO:0000313" key="12">
    <source>
        <dbReference type="EMBL" id="BAM06908.1"/>
    </source>
</evidence>
<evidence type="ECO:0000256" key="6">
    <source>
        <dbReference type="ARBA" id="ARBA00022692"/>
    </source>
</evidence>
<keyword evidence="7" id="KW-0653">Protein transport</keyword>
<dbReference type="GO" id="GO:0005886">
    <property type="term" value="C:plasma membrane"/>
    <property type="evidence" value="ECO:0007669"/>
    <property type="project" value="UniProtKB-SubCell"/>
</dbReference>
<evidence type="ECO:0000256" key="5">
    <source>
        <dbReference type="ARBA" id="ARBA00022475"/>
    </source>
</evidence>
<dbReference type="PANTHER" id="PTHR33909:SF1">
    <property type="entry name" value="SEC TRANSLOCON ACCESSORY COMPLEX SUBUNIT YAJC"/>
    <property type="match status" value="1"/>
</dbReference>
<dbReference type="InterPro" id="IPR003849">
    <property type="entry name" value="Preprotein_translocase_YajC"/>
</dbReference>
<proteinExistence type="inferred from homology"/>
<dbReference type="PRINTS" id="PR01853">
    <property type="entry name" value="YAJCTRNLCASE"/>
</dbReference>
<reference evidence="12 13" key="1">
    <citation type="journal article" date="2012" name="J. Bacteriol.">
        <title>Complete Genome Sequence of Leptospirillum ferrooxidans Strain C2-3, Isolated from a Fresh Volcanic Ash Deposit on the Island of Miyake, Japan.</title>
        <authorList>
            <person name="Fujimura R."/>
            <person name="Sato Y."/>
            <person name="Nishizawa T."/>
            <person name="Oshima K."/>
            <person name="Kim S.-W."/>
            <person name="Hattori M."/>
            <person name="Kamijo T."/>
            <person name="Ohta H."/>
        </authorList>
    </citation>
    <scope>NUCLEOTIDE SEQUENCE [LARGE SCALE GENOMIC DNA]</scope>
    <source>
        <strain evidence="12 13">C2-3</strain>
    </source>
</reference>
<keyword evidence="5" id="KW-1003">Cell membrane</keyword>
<keyword evidence="6 11" id="KW-0812">Transmembrane</keyword>
<dbReference type="KEGG" id="lfc:LFE_1223"/>
<dbReference type="SMART" id="SM01323">
    <property type="entry name" value="YajC"/>
    <property type="match status" value="1"/>
</dbReference>
<feature type="transmembrane region" description="Helical" evidence="11">
    <location>
        <begin position="16"/>
        <end position="35"/>
    </location>
</feature>
<evidence type="ECO:0000256" key="2">
    <source>
        <dbReference type="ARBA" id="ARBA00006742"/>
    </source>
</evidence>
<keyword evidence="10 11" id="KW-0472">Membrane</keyword>
<dbReference type="NCBIfam" id="TIGR00739">
    <property type="entry name" value="yajC"/>
    <property type="match status" value="1"/>
</dbReference>
<sequence length="100" mass="10709">MNSTSATLAQGEGNPLLSMLPIILVIVLMYILIIMPQKRRQKKHKLFLEGIRPGSKVLTSGGMIGTVRSVSEKTVEVEIAPEIVVTLVKPAILSSAADVA</sequence>
<evidence type="ECO:0000256" key="8">
    <source>
        <dbReference type="ARBA" id="ARBA00022989"/>
    </source>
</evidence>
<keyword evidence="4" id="KW-0813">Transport</keyword>
<gene>
    <name evidence="12" type="primary">yajC</name>
    <name evidence="12" type="ordered locus">LFE_1223</name>
</gene>
<dbReference type="Proteomes" id="UP000007382">
    <property type="component" value="Chromosome"/>
</dbReference>
<comment type="subcellular location">
    <subcellularLocation>
        <location evidence="1">Cell membrane</location>
        <topology evidence="1">Single-pass membrane protein</topology>
    </subcellularLocation>
</comment>
<evidence type="ECO:0000256" key="7">
    <source>
        <dbReference type="ARBA" id="ARBA00022927"/>
    </source>
</evidence>
<accession>I0INQ9</accession>
<dbReference type="Pfam" id="PF02699">
    <property type="entry name" value="YajC"/>
    <property type="match status" value="1"/>
</dbReference>
<organism evidence="12 13">
    <name type="scientific">Leptospirillum ferrooxidans (strain C2-3)</name>
    <dbReference type="NCBI Taxonomy" id="1162668"/>
    <lineage>
        <taxon>Bacteria</taxon>
        <taxon>Pseudomonadati</taxon>
        <taxon>Nitrospirota</taxon>
        <taxon>Nitrospiria</taxon>
        <taxon>Nitrospirales</taxon>
        <taxon>Nitrospiraceae</taxon>
        <taxon>Leptospirillum</taxon>
    </lineage>
</organism>
<evidence type="ECO:0000256" key="11">
    <source>
        <dbReference type="SAM" id="Phobius"/>
    </source>
</evidence>
<evidence type="ECO:0000256" key="4">
    <source>
        <dbReference type="ARBA" id="ARBA00022448"/>
    </source>
</evidence>
<evidence type="ECO:0000256" key="9">
    <source>
        <dbReference type="ARBA" id="ARBA00023010"/>
    </source>
</evidence>
<dbReference type="PATRIC" id="fig|1162668.3.peg.1422"/>
<reference evidence="13" key="2">
    <citation type="submission" date="2012-03" db="EMBL/GenBank/DDBJ databases">
        <title>The complete genome sequence of the pioneer microbe on fresh volcanic deposit, Leptospirillum ferrooxidans strain C2-3.</title>
        <authorList>
            <person name="Fujimura R."/>
            <person name="Sato Y."/>
            <person name="Nishizawa T."/>
            <person name="Nanba K."/>
            <person name="Oshima K."/>
            <person name="Hattori M."/>
            <person name="Kamijo T."/>
            <person name="Ohta H."/>
        </authorList>
    </citation>
    <scope>NUCLEOTIDE SEQUENCE [LARGE SCALE GENOMIC DNA]</scope>
    <source>
        <strain evidence="13">C2-3</strain>
    </source>
</reference>
<dbReference type="AlphaFoldDB" id="I0INQ9"/>
<evidence type="ECO:0000313" key="13">
    <source>
        <dbReference type="Proteomes" id="UP000007382"/>
    </source>
</evidence>
<dbReference type="GO" id="GO:0015031">
    <property type="term" value="P:protein transport"/>
    <property type="evidence" value="ECO:0007669"/>
    <property type="project" value="UniProtKB-KW"/>
</dbReference>
<evidence type="ECO:0000256" key="1">
    <source>
        <dbReference type="ARBA" id="ARBA00004162"/>
    </source>
</evidence>